<dbReference type="OrthoDB" id="5985073at2759"/>
<dbReference type="SMART" id="SM00321">
    <property type="entry name" value="WSC"/>
    <property type="match status" value="1"/>
</dbReference>
<dbReference type="Pfam" id="PF01822">
    <property type="entry name" value="WSC"/>
    <property type="match status" value="1"/>
</dbReference>
<dbReference type="PANTHER" id="PTHR24269">
    <property type="entry name" value="KREMEN PROTEIN"/>
    <property type="match status" value="1"/>
</dbReference>
<keyword evidence="6" id="KW-0325">Glycoprotein</keyword>
<name>A0A8B6EHH0_MYTGA</name>
<keyword evidence="2" id="KW-0812">Transmembrane</keyword>
<dbReference type="PROSITE" id="PS51212">
    <property type="entry name" value="WSC"/>
    <property type="match status" value="1"/>
</dbReference>
<comment type="subcellular location">
    <subcellularLocation>
        <location evidence="1">Membrane</location>
        <topology evidence="1">Single-pass membrane protein</topology>
    </subcellularLocation>
</comment>
<evidence type="ECO:0000256" key="6">
    <source>
        <dbReference type="ARBA" id="ARBA00023180"/>
    </source>
</evidence>
<dbReference type="GO" id="GO:0005886">
    <property type="term" value="C:plasma membrane"/>
    <property type="evidence" value="ECO:0007669"/>
    <property type="project" value="TreeGrafter"/>
</dbReference>
<evidence type="ECO:0000256" key="2">
    <source>
        <dbReference type="ARBA" id="ARBA00022692"/>
    </source>
</evidence>
<dbReference type="InterPro" id="IPR051836">
    <property type="entry name" value="Kremen_rcpt"/>
</dbReference>
<comment type="caution">
    <text evidence="9">The sequence shown here is derived from an EMBL/GenBank/DDBJ whole genome shotgun (WGS) entry which is preliminary data.</text>
</comment>
<evidence type="ECO:0000256" key="3">
    <source>
        <dbReference type="ARBA" id="ARBA00022729"/>
    </source>
</evidence>
<feature type="signal peptide" evidence="7">
    <location>
        <begin position="1"/>
        <end position="19"/>
    </location>
</feature>
<dbReference type="EMBL" id="UYJE01005189">
    <property type="protein sequence ID" value="VDI34942.1"/>
    <property type="molecule type" value="Genomic_DNA"/>
</dbReference>
<evidence type="ECO:0000256" key="4">
    <source>
        <dbReference type="ARBA" id="ARBA00022989"/>
    </source>
</evidence>
<dbReference type="InterPro" id="IPR002889">
    <property type="entry name" value="WSC_carb-bd"/>
</dbReference>
<sequence length="208" mass="23298">MQFLHLFGLFGLVDRLVVAEQNHITLTVNGAKDVPVRGFLLSENKSDVAPMTDARIMTKLTSIEKKINLLDAVMTKVDRLTEITNTSTQRLTAIENGLKDLKKDVKDIHFSNVHRETTGYIGCYKDCGGRMLNAKSNLYVNDLSLAKCKSICKGFKYLGLQYTRACFCGNTMDTVKFPRVPESECNMPCSKEKSRMCGGGCRNSIYYV</sequence>
<dbReference type="PANTHER" id="PTHR24269:SF16">
    <property type="entry name" value="PROTEIN SLG1"/>
    <property type="match status" value="1"/>
</dbReference>
<keyword evidence="5" id="KW-0472">Membrane</keyword>
<evidence type="ECO:0000259" key="8">
    <source>
        <dbReference type="PROSITE" id="PS51212"/>
    </source>
</evidence>
<feature type="domain" description="WSC" evidence="8">
    <location>
        <begin position="117"/>
        <end position="208"/>
    </location>
</feature>
<keyword evidence="10" id="KW-1185">Reference proteome</keyword>
<reference evidence="9" key="1">
    <citation type="submission" date="2018-11" db="EMBL/GenBank/DDBJ databases">
        <authorList>
            <person name="Alioto T."/>
            <person name="Alioto T."/>
        </authorList>
    </citation>
    <scope>NUCLEOTIDE SEQUENCE</scope>
</reference>
<keyword evidence="3 7" id="KW-0732">Signal</keyword>
<evidence type="ECO:0000256" key="1">
    <source>
        <dbReference type="ARBA" id="ARBA00004167"/>
    </source>
</evidence>
<keyword evidence="4" id="KW-1133">Transmembrane helix</keyword>
<feature type="chain" id="PRO_5033038689" description="WSC domain-containing protein" evidence="7">
    <location>
        <begin position="20"/>
        <end position="208"/>
    </location>
</feature>
<evidence type="ECO:0000256" key="5">
    <source>
        <dbReference type="ARBA" id="ARBA00023136"/>
    </source>
</evidence>
<protein>
    <recommendedName>
        <fullName evidence="8">WSC domain-containing protein</fullName>
    </recommendedName>
</protein>
<dbReference type="AlphaFoldDB" id="A0A8B6EHH0"/>
<dbReference type="Proteomes" id="UP000596742">
    <property type="component" value="Unassembled WGS sequence"/>
</dbReference>
<organism evidence="9 10">
    <name type="scientific">Mytilus galloprovincialis</name>
    <name type="common">Mediterranean mussel</name>
    <dbReference type="NCBI Taxonomy" id="29158"/>
    <lineage>
        <taxon>Eukaryota</taxon>
        <taxon>Metazoa</taxon>
        <taxon>Spiralia</taxon>
        <taxon>Lophotrochozoa</taxon>
        <taxon>Mollusca</taxon>
        <taxon>Bivalvia</taxon>
        <taxon>Autobranchia</taxon>
        <taxon>Pteriomorphia</taxon>
        <taxon>Mytilida</taxon>
        <taxon>Mytiloidea</taxon>
        <taxon>Mytilidae</taxon>
        <taxon>Mytilinae</taxon>
        <taxon>Mytilus</taxon>
    </lineage>
</organism>
<evidence type="ECO:0000313" key="10">
    <source>
        <dbReference type="Proteomes" id="UP000596742"/>
    </source>
</evidence>
<evidence type="ECO:0000313" key="9">
    <source>
        <dbReference type="EMBL" id="VDI34942.1"/>
    </source>
</evidence>
<accession>A0A8B6EHH0</accession>
<proteinExistence type="predicted"/>
<gene>
    <name evidence="9" type="ORF">MGAL_10B064965</name>
</gene>
<evidence type="ECO:0000256" key="7">
    <source>
        <dbReference type="SAM" id="SignalP"/>
    </source>
</evidence>